<dbReference type="InterPro" id="IPR011989">
    <property type="entry name" value="ARM-like"/>
</dbReference>
<evidence type="ECO:0000313" key="1">
    <source>
        <dbReference type="EMBL" id="ELP86232.1"/>
    </source>
</evidence>
<dbReference type="InterPro" id="IPR016024">
    <property type="entry name" value="ARM-type_fold"/>
</dbReference>
<sequence length="432" mass="50177">MIIHPFLLIKFIEKQEKEENKKSMATLRKQVPLLVECRQHAAELRTKRRQEFLSLKRVIDEPTKPSSQFYSDEQFAQSKSIIYSKNSSEPDLLDALLVLKSFPPQFEMIDILYLLLNTPSEKLTVATLNVLIQWSVSSAFSKAIFQSHRNFLNSFQQILETLGDISKYHVVWLLANLASEPPIFRNMIYEDFVVGMIQLAKNTTYAPTIRAVVFLFQNLLRGDPPIPESSALSLSEFQLEMVKTGDPEIYKDALIGFMLLDTREKTEKVKNYLISKFQFLYENLQITENDASTRNECEKIIFYIAGNNLLFTGTEYVEKLEEIGFLNFSKNFVIECGTEGSKSAFCWFLRNLFVIDDVGMYQLLNSKNLMSQVMLLIQTTKHPPTFLYASQAFLEFFTYCGAGEIRRYFDKTLFFLTFKRLLETKEVQYHKN</sequence>
<protein>
    <recommendedName>
        <fullName evidence="3">IBB domain-containing protein</fullName>
    </recommendedName>
</protein>
<proteinExistence type="predicted"/>
<accession>A0A0A1TXX3</accession>
<dbReference type="SUPFAM" id="SSF48371">
    <property type="entry name" value="ARM repeat"/>
    <property type="match status" value="1"/>
</dbReference>
<dbReference type="GeneID" id="14885254"/>
<evidence type="ECO:0008006" key="3">
    <source>
        <dbReference type="Google" id="ProtNLM"/>
    </source>
</evidence>
<dbReference type="Proteomes" id="UP000014680">
    <property type="component" value="Unassembled WGS sequence"/>
</dbReference>
<dbReference type="Gene3D" id="1.25.10.10">
    <property type="entry name" value="Leucine-rich Repeat Variant"/>
    <property type="match status" value="1"/>
</dbReference>
<reference evidence="1 2" key="1">
    <citation type="submission" date="2012-10" db="EMBL/GenBank/DDBJ databases">
        <authorList>
            <person name="Zafar N."/>
            <person name="Inman J."/>
            <person name="Hall N."/>
            <person name="Lorenzi H."/>
            <person name="Caler E."/>
        </authorList>
    </citation>
    <scope>NUCLEOTIDE SEQUENCE [LARGE SCALE GENOMIC DNA]</scope>
    <source>
        <strain evidence="1 2">IP1</strain>
    </source>
</reference>
<dbReference type="OMA" id="CYNTFIV"/>
<dbReference type="EMBL" id="KB207005">
    <property type="protein sequence ID" value="ELP86232.1"/>
    <property type="molecule type" value="Genomic_DNA"/>
</dbReference>
<evidence type="ECO:0000313" key="2">
    <source>
        <dbReference type="Proteomes" id="UP000014680"/>
    </source>
</evidence>
<gene>
    <name evidence="1" type="ORF">EIN_111660</name>
</gene>
<dbReference type="AlphaFoldDB" id="A0A0A1TXX3"/>
<dbReference type="RefSeq" id="XP_004185578.1">
    <property type="nucleotide sequence ID" value="XM_004185530.1"/>
</dbReference>
<organism evidence="1 2">
    <name type="scientific">Entamoeba invadens IP1</name>
    <dbReference type="NCBI Taxonomy" id="370355"/>
    <lineage>
        <taxon>Eukaryota</taxon>
        <taxon>Amoebozoa</taxon>
        <taxon>Evosea</taxon>
        <taxon>Archamoebae</taxon>
        <taxon>Mastigamoebida</taxon>
        <taxon>Entamoebidae</taxon>
        <taxon>Entamoeba</taxon>
    </lineage>
</organism>
<dbReference type="KEGG" id="eiv:EIN_111660"/>
<feature type="non-terminal residue" evidence="1">
    <location>
        <position position="432"/>
    </location>
</feature>
<keyword evidence="2" id="KW-1185">Reference proteome</keyword>
<dbReference type="VEuPathDB" id="AmoebaDB:EIN_111660"/>
<name>A0A0A1TXX3_ENTIV</name>